<feature type="transmembrane region" description="Helical" evidence="6">
    <location>
        <begin position="159"/>
        <end position="180"/>
    </location>
</feature>
<gene>
    <name evidence="8" type="ORF">OS493_027207</name>
</gene>
<dbReference type="GO" id="GO:0022857">
    <property type="term" value="F:transmembrane transporter activity"/>
    <property type="evidence" value="ECO:0007669"/>
    <property type="project" value="InterPro"/>
</dbReference>
<evidence type="ECO:0000259" key="7">
    <source>
        <dbReference type="PROSITE" id="PS50850"/>
    </source>
</evidence>
<proteinExistence type="predicted"/>
<feature type="transmembrane region" description="Helical" evidence="6">
    <location>
        <begin position="360"/>
        <end position="378"/>
    </location>
</feature>
<feature type="transmembrane region" description="Helical" evidence="6">
    <location>
        <begin position="104"/>
        <end position="123"/>
    </location>
</feature>
<feature type="transmembrane region" description="Helical" evidence="6">
    <location>
        <begin position="393"/>
        <end position="414"/>
    </location>
</feature>
<dbReference type="GO" id="GO:0016020">
    <property type="term" value="C:membrane"/>
    <property type="evidence" value="ECO:0007669"/>
    <property type="project" value="UniProtKB-SubCell"/>
</dbReference>
<evidence type="ECO:0000256" key="3">
    <source>
        <dbReference type="ARBA" id="ARBA00022989"/>
    </source>
</evidence>
<dbReference type="PROSITE" id="PS00217">
    <property type="entry name" value="SUGAR_TRANSPORT_2"/>
    <property type="match status" value="1"/>
</dbReference>
<comment type="subcellular location">
    <subcellularLocation>
        <location evidence="1">Membrane</location>
        <topology evidence="1">Multi-pass membrane protein</topology>
    </subcellularLocation>
</comment>
<dbReference type="InterPro" id="IPR036259">
    <property type="entry name" value="MFS_trans_sf"/>
</dbReference>
<keyword evidence="9" id="KW-1185">Reference proteome</keyword>
<feature type="transmembrane region" description="Helical" evidence="6">
    <location>
        <begin position="192"/>
        <end position="215"/>
    </location>
</feature>
<dbReference type="Proteomes" id="UP001163046">
    <property type="component" value="Unassembled WGS sequence"/>
</dbReference>
<dbReference type="Gene3D" id="1.20.1250.20">
    <property type="entry name" value="MFS general substrate transporter like domains"/>
    <property type="match status" value="1"/>
</dbReference>
<accession>A0A9W9ZP83</accession>
<feature type="transmembrane region" description="Helical" evidence="6">
    <location>
        <begin position="306"/>
        <end position="324"/>
    </location>
</feature>
<dbReference type="PROSITE" id="PS00216">
    <property type="entry name" value="SUGAR_TRANSPORT_1"/>
    <property type="match status" value="1"/>
</dbReference>
<dbReference type="EMBL" id="MU825897">
    <property type="protein sequence ID" value="KAJ7383544.1"/>
    <property type="molecule type" value="Genomic_DNA"/>
</dbReference>
<organism evidence="8 9">
    <name type="scientific">Desmophyllum pertusum</name>
    <dbReference type="NCBI Taxonomy" id="174260"/>
    <lineage>
        <taxon>Eukaryota</taxon>
        <taxon>Metazoa</taxon>
        <taxon>Cnidaria</taxon>
        <taxon>Anthozoa</taxon>
        <taxon>Hexacorallia</taxon>
        <taxon>Scleractinia</taxon>
        <taxon>Caryophylliina</taxon>
        <taxon>Caryophylliidae</taxon>
        <taxon>Desmophyllum</taxon>
    </lineage>
</organism>
<feature type="transmembrane region" description="Helical" evidence="6">
    <location>
        <begin position="330"/>
        <end position="348"/>
    </location>
</feature>
<name>A0A9W9ZP83_9CNID</name>
<dbReference type="Pfam" id="PF00083">
    <property type="entry name" value="Sugar_tr"/>
    <property type="match status" value="1"/>
</dbReference>
<evidence type="ECO:0000313" key="8">
    <source>
        <dbReference type="EMBL" id="KAJ7383544.1"/>
    </source>
</evidence>
<feature type="transmembrane region" description="Helical" evidence="6">
    <location>
        <begin position="135"/>
        <end position="153"/>
    </location>
</feature>
<evidence type="ECO:0000256" key="5">
    <source>
        <dbReference type="SAM" id="MobiDB-lite"/>
    </source>
</evidence>
<comment type="caution">
    <text evidence="8">The sequence shown here is derived from an EMBL/GenBank/DDBJ whole genome shotgun (WGS) entry which is preliminary data.</text>
</comment>
<evidence type="ECO:0000313" key="9">
    <source>
        <dbReference type="Proteomes" id="UP001163046"/>
    </source>
</evidence>
<dbReference type="PANTHER" id="PTHR24064">
    <property type="entry name" value="SOLUTE CARRIER FAMILY 22 MEMBER"/>
    <property type="match status" value="1"/>
</dbReference>
<dbReference type="InterPro" id="IPR005829">
    <property type="entry name" value="Sugar_transporter_CS"/>
</dbReference>
<evidence type="ECO:0000256" key="6">
    <source>
        <dbReference type="SAM" id="Phobius"/>
    </source>
</evidence>
<evidence type="ECO:0000256" key="1">
    <source>
        <dbReference type="ARBA" id="ARBA00004141"/>
    </source>
</evidence>
<dbReference type="SUPFAM" id="SSF103473">
    <property type="entry name" value="MFS general substrate transporter"/>
    <property type="match status" value="1"/>
</dbReference>
<keyword evidence="4 6" id="KW-0472">Membrane</keyword>
<dbReference type="PROSITE" id="PS50850">
    <property type="entry name" value="MFS"/>
    <property type="match status" value="1"/>
</dbReference>
<keyword evidence="3 6" id="KW-1133">Transmembrane helix</keyword>
<sequence>MKLTTDEFLEKIGSFGRYQIVLNIFFNLAYAFWWAVPVMVVVFIAAEPGWKCTNNSTCPFTETFSLGHDNYKFRCDIPREDWEFSKDFTSIITEFDLVCDRGSLGFVSTSVIFAGFFVGSIVVSTFSDKFGRKRPLFICGFFCCLFHFFSAFAPTFWVFAIFRAIVGFMIGAYSIPLFVLTTEFSGVRHRGAAGGLVWTGFFAITMVLAGVAYAIRDWRQLTIVTGAPGIFFVAGYFFIPESVRWLLKKGRVSEAREILSKVASLNGKEMPDESLYLSSEEQNERLGDFRDLFISPRMIHKTLGSWLMWFSASFISWGIAFSAPFVGGNIYINVLISTVAGLPAYPISAALTMRFGRRKILGVAFLLAAVGAIGTLLLSDKAEHDKGYMAGKIFMSMVVARFNIEIAFSLVYIYAAELFPTTVRNVGMGTSTASARVSAFASAYAPLLLSIHRFLPFGIMAGLALAAAIGCMTLPETYNQPTSEDMSQDKKKPKREQDENKNTKDGQGKEEEATLM</sequence>
<evidence type="ECO:0000256" key="4">
    <source>
        <dbReference type="ARBA" id="ARBA00023136"/>
    </source>
</evidence>
<keyword evidence="2 6" id="KW-0812">Transmembrane</keyword>
<feature type="compositionally biased region" description="Basic and acidic residues" evidence="5">
    <location>
        <begin position="487"/>
        <end position="516"/>
    </location>
</feature>
<protein>
    <recommendedName>
        <fullName evidence="7">Major facilitator superfamily (MFS) profile domain-containing protein</fullName>
    </recommendedName>
</protein>
<feature type="region of interest" description="Disordered" evidence="5">
    <location>
        <begin position="478"/>
        <end position="516"/>
    </location>
</feature>
<feature type="transmembrane region" description="Helical" evidence="6">
    <location>
        <begin position="454"/>
        <end position="474"/>
    </location>
</feature>
<dbReference type="InterPro" id="IPR005828">
    <property type="entry name" value="MFS_sugar_transport-like"/>
</dbReference>
<feature type="transmembrane region" description="Helical" evidence="6">
    <location>
        <begin position="221"/>
        <end position="239"/>
    </location>
</feature>
<reference evidence="8" key="1">
    <citation type="submission" date="2023-01" db="EMBL/GenBank/DDBJ databases">
        <title>Genome assembly of the deep-sea coral Lophelia pertusa.</title>
        <authorList>
            <person name="Herrera S."/>
            <person name="Cordes E."/>
        </authorList>
    </citation>
    <scope>NUCLEOTIDE SEQUENCE</scope>
    <source>
        <strain evidence="8">USNM1676648</strain>
        <tissue evidence="8">Polyp</tissue>
    </source>
</reference>
<evidence type="ECO:0000256" key="2">
    <source>
        <dbReference type="ARBA" id="ARBA00022692"/>
    </source>
</evidence>
<dbReference type="OrthoDB" id="5296287at2759"/>
<feature type="transmembrane region" description="Helical" evidence="6">
    <location>
        <begin position="20"/>
        <end position="46"/>
    </location>
</feature>
<dbReference type="AlphaFoldDB" id="A0A9W9ZP83"/>
<dbReference type="InterPro" id="IPR020846">
    <property type="entry name" value="MFS_dom"/>
</dbReference>
<feature type="domain" description="Major facilitator superfamily (MFS) profile" evidence="7">
    <location>
        <begin position="55"/>
        <end position="479"/>
    </location>
</feature>